<evidence type="ECO:0000256" key="3">
    <source>
        <dbReference type="ARBA" id="ARBA00022723"/>
    </source>
</evidence>
<dbReference type="InterPro" id="IPR050748">
    <property type="entry name" value="Glycosyltrans_8_dom-fam"/>
</dbReference>
<dbReference type="GO" id="GO:0046872">
    <property type="term" value="F:metal ion binding"/>
    <property type="evidence" value="ECO:0007669"/>
    <property type="project" value="UniProtKB-KW"/>
</dbReference>
<dbReference type="Proteomes" id="UP000516696">
    <property type="component" value="Chromosome"/>
</dbReference>
<keyword evidence="2" id="KW-0808">Transferase</keyword>
<dbReference type="RefSeq" id="WP_113849024.1">
    <property type="nucleotide sequence ID" value="NZ_CP050485.1"/>
</dbReference>
<dbReference type="InterPro" id="IPR002495">
    <property type="entry name" value="Glyco_trans_8"/>
</dbReference>
<dbReference type="InterPro" id="IPR029044">
    <property type="entry name" value="Nucleotide-diphossugar_trans"/>
</dbReference>
<dbReference type="GO" id="GO:0016757">
    <property type="term" value="F:glycosyltransferase activity"/>
    <property type="evidence" value="ECO:0007669"/>
    <property type="project" value="UniProtKB-KW"/>
</dbReference>
<evidence type="ECO:0000313" key="4">
    <source>
        <dbReference type="EMBL" id="QOG28907.1"/>
    </source>
</evidence>
<dbReference type="CDD" id="cd04194">
    <property type="entry name" value="GT8_A4GalT_like"/>
    <property type="match status" value="1"/>
</dbReference>
<evidence type="ECO:0000256" key="2">
    <source>
        <dbReference type="ARBA" id="ARBA00022679"/>
    </source>
</evidence>
<evidence type="ECO:0000313" key="5">
    <source>
        <dbReference type="Proteomes" id="UP000516696"/>
    </source>
</evidence>
<sequence>MSKHAVVYCVTGKHIQLTAVSVTSVINNYKGTHLDILIIVQDVTEKDMVTIKQIPVALQKENVTIYFWNPPEETKEIKNYQNTRFPEVTLWRLFVPAYFSSYKKILYLDNDTIVYEDVEKLFPLVPQEKSIAAIRDFYFSAISDDQDYGKQFGVATMKNYVNSGVILFNVETYNNLITTNKILEMINENKYQYLDQTILNILCEENMTFLPYEYNYQKDDHWLFDWAQQKNERVANLIKTARENVKIRHFVEFEKHSMPWEHVTVQDQWEKDFWKYLYVIKEISMNLQ</sequence>
<dbReference type="AlphaFoldDB" id="A0AAE7T0S6"/>
<accession>A0AAE7T0S6</accession>
<keyword evidence="3" id="KW-0479">Metal-binding</keyword>
<dbReference type="PANTHER" id="PTHR13778:SF47">
    <property type="entry name" value="LIPOPOLYSACCHARIDE 1,3-GALACTOSYLTRANSFERASE"/>
    <property type="match status" value="1"/>
</dbReference>
<dbReference type="Pfam" id="PF01501">
    <property type="entry name" value="Glyco_transf_8"/>
    <property type="match status" value="1"/>
</dbReference>
<name>A0AAE7T0S6_ENTGA</name>
<protein>
    <submittedName>
        <fullName evidence="4">Glycosyltransferase family 8 protein</fullName>
    </submittedName>
</protein>
<dbReference type="Gene3D" id="3.90.550.10">
    <property type="entry name" value="Spore Coat Polysaccharide Biosynthesis Protein SpsA, Chain A"/>
    <property type="match status" value="1"/>
</dbReference>
<proteinExistence type="predicted"/>
<dbReference type="SUPFAM" id="SSF53448">
    <property type="entry name" value="Nucleotide-diphospho-sugar transferases"/>
    <property type="match status" value="1"/>
</dbReference>
<organism evidence="4 5">
    <name type="scientific">Enterococcus gallinarum</name>
    <dbReference type="NCBI Taxonomy" id="1353"/>
    <lineage>
        <taxon>Bacteria</taxon>
        <taxon>Bacillati</taxon>
        <taxon>Bacillota</taxon>
        <taxon>Bacilli</taxon>
        <taxon>Lactobacillales</taxon>
        <taxon>Enterococcaceae</taxon>
        <taxon>Enterococcus</taxon>
    </lineage>
</organism>
<dbReference type="EMBL" id="CP050485">
    <property type="protein sequence ID" value="QOG28907.1"/>
    <property type="molecule type" value="Genomic_DNA"/>
</dbReference>
<evidence type="ECO:0000256" key="1">
    <source>
        <dbReference type="ARBA" id="ARBA00022676"/>
    </source>
</evidence>
<dbReference type="PANTHER" id="PTHR13778">
    <property type="entry name" value="GLYCOSYLTRANSFERASE 8 DOMAIN-CONTAINING PROTEIN"/>
    <property type="match status" value="1"/>
</dbReference>
<reference evidence="4 5" key="1">
    <citation type="submission" date="2020-03" db="EMBL/GenBank/DDBJ databases">
        <title>Characterization of ganglioside-mimicking enterococci.</title>
        <authorList>
            <person name="Patry R.T."/>
            <person name="Nothaft H."/>
            <person name="Bridger R."/>
            <person name="Shajahan A."/>
            <person name="Huynh S."/>
            <person name="Sanchez S."/>
            <person name="Azadi P."/>
            <person name="Cooper K."/>
            <person name="Miller W.G."/>
            <person name="Parker C.T."/>
            <person name="Wells L."/>
            <person name="Szymanski C.M."/>
        </authorList>
    </citation>
    <scope>NUCLEOTIDE SEQUENCE [LARGE SCALE GENOMIC DNA]</scope>
    <source>
        <strain evidence="4 5">EGM181</strain>
    </source>
</reference>
<keyword evidence="1" id="KW-0328">Glycosyltransferase</keyword>
<gene>
    <name evidence="4" type="ORF">EGM181_17330</name>
</gene>